<keyword evidence="3" id="KW-1185">Reference proteome</keyword>
<evidence type="ECO:0008006" key="4">
    <source>
        <dbReference type="Google" id="ProtNLM"/>
    </source>
</evidence>
<organism evidence="2 3">
    <name type="scientific">Brachybacterium hainanense</name>
    <dbReference type="NCBI Taxonomy" id="1541174"/>
    <lineage>
        <taxon>Bacteria</taxon>
        <taxon>Bacillati</taxon>
        <taxon>Actinomycetota</taxon>
        <taxon>Actinomycetes</taxon>
        <taxon>Micrococcales</taxon>
        <taxon>Dermabacteraceae</taxon>
        <taxon>Brachybacterium</taxon>
    </lineage>
</organism>
<keyword evidence="1" id="KW-0472">Membrane</keyword>
<reference evidence="2 3" key="1">
    <citation type="submission" date="2024-09" db="EMBL/GenBank/DDBJ databases">
        <authorList>
            <person name="Sun Q."/>
            <person name="Mori K."/>
        </authorList>
    </citation>
    <scope>NUCLEOTIDE SEQUENCE [LARGE SCALE GENOMIC DNA]</scope>
    <source>
        <strain evidence="2 3">CICC 10874</strain>
    </source>
</reference>
<name>A0ABV6REV8_9MICO</name>
<dbReference type="EMBL" id="JBHLSV010000025">
    <property type="protein sequence ID" value="MFC0675529.1"/>
    <property type="molecule type" value="Genomic_DNA"/>
</dbReference>
<keyword evidence="1" id="KW-1133">Transmembrane helix</keyword>
<dbReference type="Gene3D" id="1.25.40.10">
    <property type="entry name" value="Tetratricopeptide repeat domain"/>
    <property type="match status" value="1"/>
</dbReference>
<dbReference type="InterPro" id="IPR011990">
    <property type="entry name" value="TPR-like_helical_dom_sf"/>
</dbReference>
<comment type="caution">
    <text evidence="2">The sequence shown here is derived from an EMBL/GenBank/DDBJ whole genome shotgun (WGS) entry which is preliminary data.</text>
</comment>
<dbReference type="RefSeq" id="WP_376982558.1">
    <property type="nucleotide sequence ID" value="NZ_JBHLSV010000025.1"/>
</dbReference>
<proteinExistence type="predicted"/>
<evidence type="ECO:0000313" key="2">
    <source>
        <dbReference type="EMBL" id="MFC0675529.1"/>
    </source>
</evidence>
<gene>
    <name evidence="2" type="ORF">ACFFF6_16380</name>
</gene>
<feature type="transmembrane region" description="Helical" evidence="1">
    <location>
        <begin position="34"/>
        <end position="55"/>
    </location>
</feature>
<accession>A0ABV6REV8</accession>
<sequence>MRQKLLVGALVAVSAAYAWGLLWLAWGFWRAGGPIGWGLALATAILLLLTIWVTWRELLFGLASARLDRAYAQQEDPPTGPPEPRAEFERARAAIREAEAAGGAADWRAWFRLGLAYDAMRDRRQARAAVRRAIALERAR</sequence>
<evidence type="ECO:0000313" key="3">
    <source>
        <dbReference type="Proteomes" id="UP001589793"/>
    </source>
</evidence>
<evidence type="ECO:0000256" key="1">
    <source>
        <dbReference type="SAM" id="Phobius"/>
    </source>
</evidence>
<keyword evidence="1" id="KW-0812">Transmembrane</keyword>
<protein>
    <recommendedName>
        <fullName evidence="4">Tetratricopeptide repeat protein</fullName>
    </recommendedName>
</protein>
<dbReference type="Proteomes" id="UP001589793">
    <property type="component" value="Unassembled WGS sequence"/>
</dbReference>